<dbReference type="SUPFAM" id="SSF56801">
    <property type="entry name" value="Acetyl-CoA synthetase-like"/>
    <property type="match status" value="1"/>
</dbReference>
<dbReference type="STRING" id="1835702.A0A1F5LR42"/>
<dbReference type="Gene3D" id="3.30.300.30">
    <property type="match status" value="1"/>
</dbReference>
<dbReference type="RefSeq" id="XP_022491107.1">
    <property type="nucleotide sequence ID" value="XM_022628895.1"/>
</dbReference>
<dbReference type="Proteomes" id="UP000177622">
    <property type="component" value="Unassembled WGS sequence"/>
</dbReference>
<feature type="domain" description="AMP-dependent synthetase/ligase" evidence="2">
    <location>
        <begin position="71"/>
        <end position="401"/>
    </location>
</feature>
<evidence type="ECO:0000256" key="1">
    <source>
        <dbReference type="ARBA" id="ARBA00006432"/>
    </source>
</evidence>
<dbReference type="EMBL" id="LXJU01000004">
    <property type="protein sequence ID" value="OGE55678.1"/>
    <property type="molecule type" value="Genomic_DNA"/>
</dbReference>
<evidence type="ECO:0000313" key="4">
    <source>
        <dbReference type="EMBL" id="OGE55678.1"/>
    </source>
</evidence>
<dbReference type="InterPro" id="IPR045851">
    <property type="entry name" value="AMP-bd_C_sf"/>
</dbReference>
<evidence type="ECO:0000259" key="2">
    <source>
        <dbReference type="Pfam" id="PF00501"/>
    </source>
</evidence>
<feature type="domain" description="AMP-binding enzyme C-terminal" evidence="3">
    <location>
        <begin position="452"/>
        <end position="529"/>
    </location>
</feature>
<sequence length="560" mass="61611">MGSHMDAMEDDQLAAILAEDGGFPNDEIFNTLLTLAREVKHVIVHDPQAELNATYDNFITDLIHARHSLKKQLSAHLNAEGSMLEEGSLVCLIAPASYEIAVAAFAILALGGTIAPLLMSLPPEDVSDMLRNSPVKCILAGTGYLQQAIDIQSYAASNSLPAIQVAPIKVHHACPEALWDLPIQIDERFIIPETHSGIVMASSGTSGTTKGVIRSRGFFYNHPRAAADESMLVHRPATWIAGIKPLTFSILMGCRAEIIDPAAGMDLLWERLRARRVTSICSGPLLWTQLAQYYREHLSHLPEKDEYIQGARHIRDASTGSCVVLQSLLKFWRDEIGIRLALCYGSTEAGVPITAVYPEEEEYNEQRCIGKQLFANMPVKLSNGDHGEILVGGVTTFLGYLDDEVPSTTYFDDEGFFKTGDLAHKLNDHFIFDGRASIDFICNSGGTVSVLKLEEALNGLSCIEEAYVVPVQDQKLAERAGALVRFVDQDLTLQQLRARLAPHVRPAMLPTALRVLRIKDTLPRTHSGKISKRALQKQFFLFTPGVGLPNDVELCNLDFD</sequence>
<dbReference type="AlphaFoldDB" id="A0A1F5LR42"/>
<name>A0A1F5LR42_PENAI</name>
<dbReference type="InterPro" id="IPR025110">
    <property type="entry name" value="AMP-bd_C"/>
</dbReference>
<dbReference type="Gene3D" id="3.40.50.12780">
    <property type="entry name" value="N-terminal domain of ligase-like"/>
    <property type="match status" value="1"/>
</dbReference>
<dbReference type="InterPro" id="IPR042099">
    <property type="entry name" value="ANL_N_sf"/>
</dbReference>
<dbReference type="GeneID" id="34573629"/>
<dbReference type="PANTHER" id="PTHR43201">
    <property type="entry name" value="ACYL-COA SYNTHETASE"/>
    <property type="match status" value="1"/>
</dbReference>
<dbReference type="GO" id="GO:0006631">
    <property type="term" value="P:fatty acid metabolic process"/>
    <property type="evidence" value="ECO:0007669"/>
    <property type="project" value="TreeGrafter"/>
</dbReference>
<evidence type="ECO:0000313" key="5">
    <source>
        <dbReference type="Proteomes" id="UP000177622"/>
    </source>
</evidence>
<dbReference type="OrthoDB" id="6614653at2759"/>
<dbReference type="GO" id="GO:0031956">
    <property type="term" value="F:medium-chain fatty acid-CoA ligase activity"/>
    <property type="evidence" value="ECO:0007669"/>
    <property type="project" value="TreeGrafter"/>
</dbReference>
<dbReference type="InterPro" id="IPR000873">
    <property type="entry name" value="AMP-dep_synth/lig_dom"/>
</dbReference>
<proteinExistence type="inferred from homology"/>
<dbReference type="Pfam" id="PF00501">
    <property type="entry name" value="AMP-binding"/>
    <property type="match status" value="1"/>
</dbReference>
<dbReference type="Pfam" id="PF13193">
    <property type="entry name" value="AMP-binding_C"/>
    <property type="match status" value="1"/>
</dbReference>
<gene>
    <name evidence="4" type="ORF">PENARI_c004G00639</name>
</gene>
<evidence type="ECO:0008006" key="6">
    <source>
        <dbReference type="Google" id="ProtNLM"/>
    </source>
</evidence>
<comment type="similarity">
    <text evidence="1">Belongs to the ATP-dependent AMP-binding enzyme family.</text>
</comment>
<dbReference type="PANTHER" id="PTHR43201:SF8">
    <property type="entry name" value="ACYL-COA SYNTHETASE FAMILY MEMBER 3"/>
    <property type="match status" value="1"/>
</dbReference>
<protein>
    <recommendedName>
        <fullName evidence="6">AMP-dependent synthetase/ligase domain-containing protein</fullName>
    </recommendedName>
</protein>
<evidence type="ECO:0000259" key="3">
    <source>
        <dbReference type="Pfam" id="PF13193"/>
    </source>
</evidence>
<reference evidence="4 5" key="1">
    <citation type="journal article" date="2016" name="Sci. Rep.">
        <title>Penicillium arizonense, a new, genome sequenced fungal species, reveals a high chemical diversity in secreted metabolites.</title>
        <authorList>
            <person name="Grijseels S."/>
            <person name="Nielsen J.C."/>
            <person name="Randelovic M."/>
            <person name="Nielsen J."/>
            <person name="Nielsen K.F."/>
            <person name="Workman M."/>
            <person name="Frisvad J.C."/>
        </authorList>
    </citation>
    <scope>NUCLEOTIDE SEQUENCE [LARGE SCALE GENOMIC DNA]</scope>
    <source>
        <strain evidence="4 5">CBS 141311</strain>
    </source>
</reference>
<keyword evidence="5" id="KW-1185">Reference proteome</keyword>
<accession>A0A1F5LR42</accession>
<comment type="caution">
    <text evidence="4">The sequence shown here is derived from an EMBL/GenBank/DDBJ whole genome shotgun (WGS) entry which is preliminary data.</text>
</comment>
<organism evidence="4 5">
    <name type="scientific">Penicillium arizonense</name>
    <dbReference type="NCBI Taxonomy" id="1835702"/>
    <lineage>
        <taxon>Eukaryota</taxon>
        <taxon>Fungi</taxon>
        <taxon>Dikarya</taxon>
        <taxon>Ascomycota</taxon>
        <taxon>Pezizomycotina</taxon>
        <taxon>Eurotiomycetes</taxon>
        <taxon>Eurotiomycetidae</taxon>
        <taxon>Eurotiales</taxon>
        <taxon>Aspergillaceae</taxon>
        <taxon>Penicillium</taxon>
    </lineage>
</organism>